<name>A0A6G7YEP7_9ACTN</name>
<sequence length="343" mass="37239">METRIEAAVAAGGGLVTARCLRELGVDPRRITRAVRDRELVAVRRGVYTTAARWDALDEFSGRPLARVQSVHRTVSLPHVFSHDSAALIHGLPLIDARTADVHLTRARCLGSRVRHGVRHHGAPYAPASVIDVEGLPVLPIARTVADLAREHGYEAGLVAADAALRRGATVRELRDAYADMRSWPGVSCCRAVVDDADAGAESAAETLARILVNELGIGPVETQFPVVVDNRVRWADLRVGCHLFEVDGFIKLLPAADGGVATRSAARVVWDDRKRDRELGAVGLGISHLVWADFFGLRRAQALERLAAEHAITTARFGARLPDHLEIAARRLRGRRTPTVGL</sequence>
<evidence type="ECO:0000313" key="2">
    <source>
        <dbReference type="Proteomes" id="UP000502035"/>
    </source>
</evidence>
<proteinExistence type="predicted"/>
<protein>
    <submittedName>
        <fullName evidence="1">Type IV toxin-antitoxin system AbiEi family antitoxin domain-containing protein</fullName>
    </submittedName>
</protein>
<organism evidence="1 2">
    <name type="scientific">Nocardioides piscis</name>
    <dbReference type="NCBI Taxonomy" id="2714938"/>
    <lineage>
        <taxon>Bacteria</taxon>
        <taxon>Bacillati</taxon>
        <taxon>Actinomycetota</taxon>
        <taxon>Actinomycetes</taxon>
        <taxon>Propionibacteriales</taxon>
        <taxon>Nocardioidaceae</taxon>
        <taxon>Nocardioides</taxon>
    </lineage>
</organism>
<gene>
    <name evidence="1" type="ORF">G7071_06670</name>
</gene>
<dbReference type="AlphaFoldDB" id="A0A6G7YEP7"/>
<evidence type="ECO:0000313" key="1">
    <source>
        <dbReference type="EMBL" id="QIK75156.1"/>
    </source>
</evidence>
<accession>A0A6G7YEP7</accession>
<reference evidence="1 2" key="1">
    <citation type="submission" date="2020-03" db="EMBL/GenBank/DDBJ databases">
        <title>Nocardioides sp. nov., isolated from fish.</title>
        <authorList>
            <person name="Hyun D.-W."/>
            <person name="Bae J.-W."/>
        </authorList>
    </citation>
    <scope>NUCLEOTIDE SEQUENCE [LARGE SCALE GENOMIC DNA]</scope>
    <source>
        <strain evidence="1 2">HDW12A</strain>
    </source>
</reference>
<keyword evidence="2" id="KW-1185">Reference proteome</keyword>
<dbReference type="EMBL" id="CP049866">
    <property type="protein sequence ID" value="QIK75156.1"/>
    <property type="molecule type" value="Genomic_DNA"/>
</dbReference>
<dbReference type="Proteomes" id="UP000502035">
    <property type="component" value="Chromosome"/>
</dbReference>
<dbReference type="KEGG" id="npi:G7071_06670"/>